<reference evidence="3 4" key="1">
    <citation type="submission" date="2020-05" db="EMBL/GenBank/DDBJ databases">
        <title>Genome Sequencing of Type Strains.</title>
        <authorList>
            <person name="Lemaire J.F."/>
            <person name="Inderbitzin P."/>
            <person name="Gregorio O.A."/>
            <person name="Collins S.B."/>
            <person name="Wespe N."/>
            <person name="Knight-Connoni V."/>
        </authorList>
    </citation>
    <scope>NUCLEOTIDE SEQUENCE [LARGE SCALE GENOMIC DNA]</scope>
    <source>
        <strain evidence="3 4">ATCC 25174</strain>
    </source>
</reference>
<organism evidence="3 4">
    <name type="scientific">Cellulomonas humilata</name>
    <dbReference type="NCBI Taxonomy" id="144055"/>
    <lineage>
        <taxon>Bacteria</taxon>
        <taxon>Bacillati</taxon>
        <taxon>Actinomycetota</taxon>
        <taxon>Actinomycetes</taxon>
        <taxon>Micrococcales</taxon>
        <taxon>Cellulomonadaceae</taxon>
        <taxon>Cellulomonas</taxon>
    </lineage>
</organism>
<dbReference type="AlphaFoldDB" id="A0A7Y5ZZT6"/>
<keyword evidence="4" id="KW-1185">Reference proteome</keyword>
<evidence type="ECO:0000259" key="2">
    <source>
        <dbReference type="Pfam" id="PF16640"/>
    </source>
</evidence>
<protein>
    <submittedName>
        <fullName evidence="3">Ig-like domain repeat protein</fullName>
    </submittedName>
</protein>
<evidence type="ECO:0000313" key="3">
    <source>
        <dbReference type="EMBL" id="NUU16548.1"/>
    </source>
</evidence>
<proteinExistence type="predicted"/>
<sequence length="455" mass="44902">MKLRRVVAALVAGTCATGAALVAVAGPAAANDEGPLIPGNIYFLANAGGFEANTAADVLTSGTTATRPWQSLAVDATCPAGSGVIQPLIRIPQAGVPVIDWEQVPFGPVSVLVDSSGRPYTGRGDFMGKPQALTYLASQPGNTATLPFLVACRDVDGNSIAYFETGLTLTGTTTANLTWSVPSHTYPSGGGTQAVATTTTLTAAASGADLVLTAAVAPAGAAGQVTFKEGTTVLGTTPVAAGSAAYTVSAPSAGTHAYTADFAPTDTAAYLASSGSLSLSLGIDSATGQLVLTVPEAPVVDGSLIFSVPFDTPVALTGSRSVDNSRVTAAGVFPTVTVTDTRRDALLTGWEVNAQASDFTGTSATVGAKYLGWTPGTPSMTPDAGSPLVAQAGPPVASFLDDASSAGLSTSSLLGRAQTPGRGVSTLAAGLALAIPGATSAGSYTSTVTVTLVGG</sequence>
<feature type="chain" id="PRO_5031453104" evidence="1">
    <location>
        <begin position="31"/>
        <end position="455"/>
    </location>
</feature>
<dbReference type="GO" id="GO:0005975">
    <property type="term" value="P:carbohydrate metabolic process"/>
    <property type="evidence" value="ECO:0007669"/>
    <property type="project" value="UniProtKB-ARBA"/>
</dbReference>
<keyword evidence="1" id="KW-0732">Signal</keyword>
<dbReference type="InterPro" id="IPR013783">
    <property type="entry name" value="Ig-like_fold"/>
</dbReference>
<evidence type="ECO:0000256" key="1">
    <source>
        <dbReference type="SAM" id="SignalP"/>
    </source>
</evidence>
<gene>
    <name evidence="3" type="ORF">HP550_04720</name>
</gene>
<dbReference type="RefSeq" id="WP_175346433.1">
    <property type="nucleotide sequence ID" value="NZ_JABMCI010000052.1"/>
</dbReference>
<dbReference type="InterPro" id="IPR032109">
    <property type="entry name" value="Big_3_5"/>
</dbReference>
<comment type="caution">
    <text evidence="3">The sequence shown here is derived from an EMBL/GenBank/DDBJ whole genome shotgun (WGS) entry which is preliminary data.</text>
</comment>
<dbReference type="Pfam" id="PF16640">
    <property type="entry name" value="Big_3_5"/>
    <property type="match status" value="1"/>
</dbReference>
<accession>A0A7Y5ZZT6</accession>
<feature type="signal peptide" evidence="1">
    <location>
        <begin position="1"/>
        <end position="30"/>
    </location>
</feature>
<dbReference type="EMBL" id="JABMCI010000052">
    <property type="protein sequence ID" value="NUU16548.1"/>
    <property type="molecule type" value="Genomic_DNA"/>
</dbReference>
<dbReference type="Gene3D" id="2.60.40.10">
    <property type="entry name" value="Immunoglobulins"/>
    <property type="match status" value="1"/>
</dbReference>
<dbReference type="Proteomes" id="UP000565724">
    <property type="component" value="Unassembled WGS sequence"/>
</dbReference>
<evidence type="ECO:0000313" key="4">
    <source>
        <dbReference type="Proteomes" id="UP000565724"/>
    </source>
</evidence>
<feature type="domain" description="Bacterial Ig-like" evidence="2">
    <location>
        <begin position="198"/>
        <end position="275"/>
    </location>
</feature>
<name>A0A7Y5ZZT6_9CELL</name>